<feature type="compositionally biased region" description="Low complexity" evidence="4">
    <location>
        <begin position="239"/>
        <end position="248"/>
    </location>
</feature>
<dbReference type="PROSITE" id="PS50234">
    <property type="entry name" value="VWFA"/>
    <property type="match status" value="1"/>
</dbReference>
<dbReference type="GO" id="GO:0005829">
    <property type="term" value="C:cytosol"/>
    <property type="evidence" value="ECO:0007669"/>
    <property type="project" value="TreeGrafter"/>
</dbReference>
<dbReference type="GO" id="GO:0043161">
    <property type="term" value="P:proteasome-mediated ubiquitin-dependent protein catabolic process"/>
    <property type="evidence" value="ECO:0007669"/>
    <property type="project" value="TreeGrafter"/>
</dbReference>
<dbReference type="GO" id="GO:0008540">
    <property type="term" value="C:proteasome regulatory particle, base subcomplex"/>
    <property type="evidence" value="ECO:0007669"/>
    <property type="project" value="TreeGrafter"/>
</dbReference>
<evidence type="ECO:0000256" key="2">
    <source>
        <dbReference type="ARBA" id="ARBA00014934"/>
    </source>
</evidence>
<proteinExistence type="inferred from homology"/>
<comment type="similarity">
    <text evidence="1">Belongs to the proteasome subunit S5A family.</text>
</comment>
<dbReference type="AlphaFoldDB" id="A0AAV7JE79"/>
<dbReference type="PANTHER" id="PTHR10223">
    <property type="entry name" value="26S PROTEASOME NON-ATPASE REGULATORY SUBUNIT 4"/>
    <property type="match status" value="1"/>
</dbReference>
<feature type="region of interest" description="Disordered" evidence="4">
    <location>
        <begin position="224"/>
        <end position="248"/>
    </location>
</feature>
<evidence type="ECO:0000256" key="3">
    <source>
        <dbReference type="ARBA" id="ARBA00022942"/>
    </source>
</evidence>
<dbReference type="FunFam" id="3.40.50.410:FF:000005">
    <property type="entry name" value="26S proteasome non-ATPase regulatory subunit 4"/>
    <property type="match status" value="1"/>
</dbReference>
<dbReference type="Pfam" id="PF13519">
    <property type="entry name" value="VWA_2"/>
    <property type="match status" value="1"/>
</dbReference>
<feature type="region of interest" description="Disordered" evidence="4">
    <location>
        <begin position="349"/>
        <end position="370"/>
    </location>
</feature>
<evidence type="ECO:0000256" key="1">
    <source>
        <dbReference type="ARBA" id="ARBA00005574"/>
    </source>
</evidence>
<dbReference type="SMART" id="SM00726">
    <property type="entry name" value="UIM"/>
    <property type="match status" value="2"/>
</dbReference>
<dbReference type="InterPro" id="IPR002035">
    <property type="entry name" value="VWF_A"/>
</dbReference>
<evidence type="ECO:0000256" key="4">
    <source>
        <dbReference type="SAM" id="MobiDB-lite"/>
    </source>
</evidence>
<sequence length="370" mass="40541">MESCVICLDSSEFMRNGDFIPSRLSAQEEAVNMICQSKRNKNAENCLALLSLTSSQMLVTLTRDVTKIMTTIRKLQPKGKIELGKGLQVAHLCLKHRQGRDHAIKIIVFVGSPVIDEESDLVILGKRLRKEKVSVDVINFGEESINVKKLESLITTLNGKDGENSHLITVPPETRLSEVLVSSPIMAGSGGGAVPGNYEFGVDPNEDPELAMVLRVSMEEERSRIQQQQHRVPSTGLAGESRTTSGTGGSALTSMMQGLATSQAPELNELTEEQQLHLAMQMSLQPMEGDTGSDMDIIDMDYELDDDDNLDDDDDLDGDDLVTDPNFLSDVIGTLPGVDANKEDLVKAIQEQNNPKPEDKDKDDDDNVMD</sequence>
<organism evidence="6 7">
    <name type="scientific">Oopsacas minuta</name>
    <dbReference type="NCBI Taxonomy" id="111878"/>
    <lineage>
        <taxon>Eukaryota</taxon>
        <taxon>Metazoa</taxon>
        <taxon>Porifera</taxon>
        <taxon>Hexactinellida</taxon>
        <taxon>Hexasterophora</taxon>
        <taxon>Lyssacinosida</taxon>
        <taxon>Leucopsacidae</taxon>
        <taxon>Oopsacas</taxon>
    </lineage>
</organism>
<reference evidence="6 7" key="1">
    <citation type="journal article" date="2023" name="BMC Biol.">
        <title>The compact genome of the sponge Oopsacas minuta (Hexactinellida) is lacking key metazoan core genes.</title>
        <authorList>
            <person name="Santini S."/>
            <person name="Schenkelaars Q."/>
            <person name="Jourda C."/>
            <person name="Duchesne M."/>
            <person name="Belahbib H."/>
            <person name="Rocher C."/>
            <person name="Selva M."/>
            <person name="Riesgo A."/>
            <person name="Vervoort M."/>
            <person name="Leys S.P."/>
            <person name="Kodjabachian L."/>
            <person name="Le Bivic A."/>
            <person name="Borchiellini C."/>
            <person name="Claverie J.M."/>
            <person name="Renard E."/>
        </authorList>
    </citation>
    <scope>NUCLEOTIDE SEQUENCE [LARGE SCALE GENOMIC DNA]</scope>
    <source>
        <strain evidence="6">SPO-2</strain>
    </source>
</reference>
<protein>
    <recommendedName>
        <fullName evidence="2">26S proteasome non-ATPase regulatory subunit 4</fullName>
    </recommendedName>
</protein>
<dbReference type="InterPro" id="IPR027040">
    <property type="entry name" value="PSMD4"/>
</dbReference>
<dbReference type="GO" id="GO:0005634">
    <property type="term" value="C:nucleus"/>
    <property type="evidence" value="ECO:0007669"/>
    <property type="project" value="TreeGrafter"/>
</dbReference>
<accession>A0AAV7JE79</accession>
<dbReference type="Gene3D" id="6.10.250.380">
    <property type="match status" value="1"/>
</dbReference>
<gene>
    <name evidence="6" type="ORF">LOD99_12835</name>
</gene>
<dbReference type="Proteomes" id="UP001165289">
    <property type="component" value="Unassembled WGS sequence"/>
</dbReference>
<evidence type="ECO:0000259" key="5">
    <source>
        <dbReference type="PROSITE" id="PS50234"/>
    </source>
</evidence>
<comment type="caution">
    <text evidence="6">The sequence shown here is derived from an EMBL/GenBank/DDBJ whole genome shotgun (WGS) entry which is preliminary data.</text>
</comment>
<dbReference type="PROSITE" id="PS50330">
    <property type="entry name" value="UIM"/>
    <property type="match status" value="1"/>
</dbReference>
<feature type="compositionally biased region" description="Acidic residues" evidence="4">
    <location>
        <begin position="361"/>
        <end position="370"/>
    </location>
</feature>
<feature type="domain" description="VWFA" evidence="5">
    <location>
        <begin position="3"/>
        <end position="185"/>
    </location>
</feature>
<dbReference type="GO" id="GO:0031593">
    <property type="term" value="F:polyubiquitin modification-dependent protein binding"/>
    <property type="evidence" value="ECO:0007669"/>
    <property type="project" value="TreeGrafter"/>
</dbReference>
<dbReference type="InterPro" id="IPR003903">
    <property type="entry name" value="UIM_dom"/>
</dbReference>
<name>A0AAV7JE79_9METZ</name>
<keyword evidence="3 6" id="KW-0647">Proteasome</keyword>
<keyword evidence="7" id="KW-1185">Reference proteome</keyword>
<dbReference type="SUPFAM" id="SSF53300">
    <property type="entry name" value="vWA-like"/>
    <property type="match status" value="1"/>
</dbReference>
<dbReference type="Gene3D" id="3.40.50.410">
    <property type="entry name" value="von Willebrand factor, type A domain"/>
    <property type="match status" value="1"/>
</dbReference>
<dbReference type="PANTHER" id="PTHR10223:SF0">
    <property type="entry name" value="26S PROTEASOME NON-ATPASE REGULATORY SUBUNIT 4"/>
    <property type="match status" value="1"/>
</dbReference>
<evidence type="ECO:0000313" key="7">
    <source>
        <dbReference type="Proteomes" id="UP001165289"/>
    </source>
</evidence>
<evidence type="ECO:0000313" key="6">
    <source>
        <dbReference type="EMBL" id="KAI6646714.1"/>
    </source>
</evidence>
<dbReference type="InterPro" id="IPR036465">
    <property type="entry name" value="vWFA_dom_sf"/>
</dbReference>
<dbReference type="EMBL" id="JAKMXF010000354">
    <property type="protein sequence ID" value="KAI6646714.1"/>
    <property type="molecule type" value="Genomic_DNA"/>
</dbReference>
<dbReference type="Gene3D" id="6.10.300.40">
    <property type="match status" value="1"/>
</dbReference>